<protein>
    <submittedName>
        <fullName evidence="1">Uncharacterized protein</fullName>
    </submittedName>
</protein>
<organism evidence="1 2">
    <name type="scientific">Burkholderia latens</name>
    <dbReference type="NCBI Taxonomy" id="488446"/>
    <lineage>
        <taxon>Bacteria</taxon>
        <taxon>Pseudomonadati</taxon>
        <taxon>Pseudomonadota</taxon>
        <taxon>Betaproteobacteria</taxon>
        <taxon>Burkholderiales</taxon>
        <taxon>Burkholderiaceae</taxon>
        <taxon>Burkholderia</taxon>
        <taxon>Burkholderia cepacia complex</taxon>
    </lineage>
</organism>
<evidence type="ECO:0000313" key="2">
    <source>
        <dbReference type="Proteomes" id="UP000494222"/>
    </source>
</evidence>
<dbReference type="AlphaFoldDB" id="A0A6P2QY68"/>
<proteinExistence type="predicted"/>
<evidence type="ECO:0000313" key="1">
    <source>
        <dbReference type="EMBL" id="VWC28958.1"/>
    </source>
</evidence>
<accession>A0A6P2QY68</accession>
<dbReference type="Proteomes" id="UP000494222">
    <property type="component" value="Unassembled WGS sequence"/>
</dbReference>
<reference evidence="1 2" key="1">
    <citation type="submission" date="2019-09" db="EMBL/GenBank/DDBJ databases">
        <authorList>
            <person name="Depoorter E."/>
        </authorList>
    </citation>
    <scope>NUCLEOTIDE SEQUENCE [LARGE SCALE GENOMIC DNA]</scope>
    <source>
        <strain evidence="1">LMG 24064</strain>
    </source>
</reference>
<dbReference type="EMBL" id="CABVPL010000086">
    <property type="protein sequence ID" value="VWC28958.1"/>
    <property type="molecule type" value="Genomic_DNA"/>
</dbReference>
<name>A0A6P2QY68_9BURK</name>
<sequence>MLQPPGIQHDRERIVRQLGRCDVRPREEPRLARRRRERDARRVVPVGSRARRLAHAVVQIADRVPLARGARRDRPLHGAVAQRRVARAAQVVAGRRIRKAHDLVEHVGRRRIVERIAETHRARDFGDDAPVRQRIAGRRDRRAHQRHVALGVDHHAVALGPQRAGQQDVRVAVRLGVEERVLRDHELRSLQPRDHVLPVRHGRDRVRADDPARLDVAGRHPFEQIDRAVAGFLAQRAGRHAPQVLDEAPVVVRRDRALARQAGAHVAHLAPAHRVRLAGQRERPAAGAADLAGREMQVADRVGVPHAVRALVEPHRPAARPFLRVADPLRGSADVGFREPRDLGDALGRVVGEERRHRVPAFGVHVDERGIRVPVRVQQMQQPVRQREIGARPDLQEQVGLVGGRGAARVDDDQLRAGLHAVHHPQEQDRMAVGHVRADHEEQVRAIEILI</sequence>
<gene>
    <name evidence="1" type="ORF">BLA24064_06230</name>
</gene>